<gene>
    <name evidence="3" type="ORF">SAMN05421742_11511</name>
</gene>
<dbReference type="AlphaFoldDB" id="A0A1G8FMP2"/>
<evidence type="ECO:0000313" key="4">
    <source>
        <dbReference type="Proteomes" id="UP000217076"/>
    </source>
</evidence>
<feature type="compositionally biased region" description="Pro residues" evidence="1">
    <location>
        <begin position="8"/>
        <end position="17"/>
    </location>
</feature>
<feature type="transmembrane region" description="Helical" evidence="2">
    <location>
        <begin position="233"/>
        <end position="261"/>
    </location>
</feature>
<keyword evidence="2" id="KW-1133">Transmembrane helix</keyword>
<feature type="compositionally biased region" description="Low complexity" evidence="1">
    <location>
        <begin position="18"/>
        <end position="28"/>
    </location>
</feature>
<protein>
    <submittedName>
        <fullName evidence="3">Uncharacterized membrane protein</fullName>
    </submittedName>
</protein>
<accession>A0A1G8FMP2</accession>
<reference evidence="4" key="1">
    <citation type="submission" date="2016-10" db="EMBL/GenBank/DDBJ databases">
        <authorList>
            <person name="Varghese N."/>
            <person name="Submissions S."/>
        </authorList>
    </citation>
    <scope>NUCLEOTIDE SEQUENCE [LARGE SCALE GENOMIC DNA]</scope>
    <source>
        <strain evidence="4">930I</strain>
    </source>
</reference>
<name>A0A1G8FMP2_9PROT</name>
<keyword evidence="2" id="KW-0472">Membrane</keyword>
<keyword evidence="2" id="KW-0812">Transmembrane</keyword>
<feature type="transmembrane region" description="Helical" evidence="2">
    <location>
        <begin position="57"/>
        <end position="78"/>
    </location>
</feature>
<sequence>MTTTPETPSGPPPPGGPLPHAHPGSPLPHAHRVREVGSEAPFLWLAAGWRDLARAPVLSLAWGALFTGGGLGIFAALWGLDMLYLLSPLIGGFLLVGPLLTLGLYDISRCLERGERPSLKSAVTAWRDNPFHVMTCGLLLMLVMLTWVRLAVIVYALFYPYDTIDMGNLWAAMTTPVGLGFAATSMALGGAVAAGVFVCGVVALPMLRDRRVDPFQAALVSLLAVLHNPGPMLLWAGLIALFTVGGLLTGFLGLIVTLPLIGHASWHAYRALVPDPPGVIAGRSVED</sequence>
<dbReference type="Proteomes" id="UP000217076">
    <property type="component" value="Unassembled WGS sequence"/>
</dbReference>
<keyword evidence="4" id="KW-1185">Reference proteome</keyword>
<dbReference type="RefSeq" id="WP_245689558.1">
    <property type="nucleotide sequence ID" value="NZ_FNCV01000015.1"/>
</dbReference>
<dbReference type="STRING" id="83401.SAMN05421742_11511"/>
<evidence type="ECO:0000256" key="1">
    <source>
        <dbReference type="SAM" id="MobiDB-lite"/>
    </source>
</evidence>
<feature type="transmembrane region" description="Helical" evidence="2">
    <location>
        <begin position="136"/>
        <end position="158"/>
    </location>
</feature>
<dbReference type="Pfam" id="PF09955">
    <property type="entry name" value="DUF2189"/>
    <property type="match status" value="1"/>
</dbReference>
<dbReference type="EMBL" id="FNCV01000015">
    <property type="protein sequence ID" value="SDH83414.1"/>
    <property type="molecule type" value="Genomic_DNA"/>
</dbReference>
<feature type="transmembrane region" description="Helical" evidence="2">
    <location>
        <begin position="178"/>
        <end position="204"/>
    </location>
</feature>
<feature type="region of interest" description="Disordered" evidence="1">
    <location>
        <begin position="1"/>
        <end position="30"/>
    </location>
</feature>
<feature type="transmembrane region" description="Helical" evidence="2">
    <location>
        <begin position="84"/>
        <end position="105"/>
    </location>
</feature>
<organism evidence="3 4">
    <name type="scientific">Roseospirillum parvum</name>
    <dbReference type="NCBI Taxonomy" id="83401"/>
    <lineage>
        <taxon>Bacteria</taxon>
        <taxon>Pseudomonadati</taxon>
        <taxon>Pseudomonadota</taxon>
        <taxon>Alphaproteobacteria</taxon>
        <taxon>Rhodospirillales</taxon>
        <taxon>Rhodospirillaceae</taxon>
        <taxon>Roseospirillum</taxon>
    </lineage>
</organism>
<evidence type="ECO:0000313" key="3">
    <source>
        <dbReference type="EMBL" id="SDH83414.1"/>
    </source>
</evidence>
<proteinExistence type="predicted"/>
<dbReference type="InterPro" id="IPR018692">
    <property type="entry name" value="DUF2189"/>
</dbReference>
<evidence type="ECO:0000256" key="2">
    <source>
        <dbReference type="SAM" id="Phobius"/>
    </source>
</evidence>